<dbReference type="EMBL" id="RQXX01000003">
    <property type="protein sequence ID" value="RVV98151.1"/>
    <property type="molecule type" value="Genomic_DNA"/>
</dbReference>
<feature type="compositionally biased region" description="Pro residues" evidence="1">
    <location>
        <begin position="262"/>
        <end position="272"/>
    </location>
</feature>
<feature type="compositionally biased region" description="Low complexity" evidence="1">
    <location>
        <begin position="236"/>
        <end position="261"/>
    </location>
</feature>
<evidence type="ECO:0000256" key="1">
    <source>
        <dbReference type="SAM" id="MobiDB-lite"/>
    </source>
</evidence>
<evidence type="ECO:0000313" key="4">
    <source>
        <dbReference type="Proteomes" id="UP000285908"/>
    </source>
</evidence>
<accession>A0A438AHF3</accession>
<organism evidence="3 4">
    <name type="scientific">Mesobaculum littorinae</name>
    <dbReference type="NCBI Taxonomy" id="2486419"/>
    <lineage>
        <taxon>Bacteria</taxon>
        <taxon>Pseudomonadati</taxon>
        <taxon>Pseudomonadota</taxon>
        <taxon>Alphaproteobacteria</taxon>
        <taxon>Rhodobacterales</taxon>
        <taxon>Roseobacteraceae</taxon>
        <taxon>Mesobaculum</taxon>
    </lineage>
</organism>
<feature type="signal peptide" evidence="2">
    <location>
        <begin position="1"/>
        <end position="20"/>
    </location>
</feature>
<dbReference type="AlphaFoldDB" id="A0A438AHF3"/>
<keyword evidence="2" id="KW-0732">Signal</keyword>
<proteinExistence type="predicted"/>
<protein>
    <submittedName>
        <fullName evidence="3">Uncharacterized protein</fullName>
    </submittedName>
</protein>
<evidence type="ECO:0000256" key="2">
    <source>
        <dbReference type="SAM" id="SignalP"/>
    </source>
</evidence>
<evidence type="ECO:0000313" key="3">
    <source>
        <dbReference type="EMBL" id="RVV98151.1"/>
    </source>
</evidence>
<keyword evidence="4" id="KW-1185">Reference proteome</keyword>
<comment type="caution">
    <text evidence="3">The sequence shown here is derived from an EMBL/GenBank/DDBJ whole genome shotgun (WGS) entry which is preliminary data.</text>
</comment>
<feature type="chain" id="PRO_5018992969" evidence="2">
    <location>
        <begin position="21"/>
        <end position="281"/>
    </location>
</feature>
<reference evidence="3 4" key="1">
    <citation type="submission" date="2018-11" db="EMBL/GenBank/DDBJ databases">
        <title>Mesobaculum littorinae gen. nov., sp. nov., isolated from Littorina scabra that represents a novel genus of the order Rhodobacteraceae.</title>
        <authorList>
            <person name="Li F."/>
        </authorList>
    </citation>
    <scope>NUCLEOTIDE SEQUENCE [LARGE SCALE GENOMIC DNA]</scope>
    <source>
        <strain evidence="3 4">M0103</strain>
    </source>
</reference>
<gene>
    <name evidence="3" type="ORF">EKE94_11920</name>
</gene>
<dbReference type="RefSeq" id="WP_127906817.1">
    <property type="nucleotide sequence ID" value="NZ_RQXX01000003.1"/>
</dbReference>
<sequence>MRRFPLILAATLLAAHPAAARVCDYRLSGFIGGKGPDEAAGTAPVATGGAVEAVKGFYSLSNTATGATLLSQGGGAGGLVAGAGKGLGTAAGVLSTPAALTAGAVLGLGVGAMEGVCFFRDERITDPATILAILDSMSDAADPAYFLLDPAGGDPEAAILYMRDDKGEPVAYDVRDLYIVNGQLKHRKWGPNRSLGRVDYVQTSGAAVPSSPGAPGTPDATAAPGAPSDAPPPADPAASDAVPGAALPAPVESLPLDAVPAVPAPAAQPPAPADAGTPARP</sequence>
<dbReference type="OrthoDB" id="7877072at2"/>
<feature type="compositionally biased region" description="Low complexity" evidence="1">
    <location>
        <begin position="213"/>
        <end position="228"/>
    </location>
</feature>
<dbReference type="Proteomes" id="UP000285908">
    <property type="component" value="Unassembled WGS sequence"/>
</dbReference>
<name>A0A438AHF3_9RHOB</name>
<feature type="region of interest" description="Disordered" evidence="1">
    <location>
        <begin position="205"/>
        <end position="281"/>
    </location>
</feature>